<evidence type="ECO:0000256" key="2">
    <source>
        <dbReference type="ARBA" id="ARBA00022737"/>
    </source>
</evidence>
<dbReference type="Gene3D" id="3.80.10.10">
    <property type="entry name" value="Ribonuclease Inhibitor"/>
    <property type="match status" value="1"/>
</dbReference>
<reference evidence="4 6" key="2">
    <citation type="journal article" date="2013" name="Nature">
        <title>Insights into bilaterian evolution from three spiralian genomes.</title>
        <authorList>
            <person name="Simakov O."/>
            <person name="Marletaz F."/>
            <person name="Cho S.J."/>
            <person name="Edsinger-Gonzales E."/>
            <person name="Havlak P."/>
            <person name="Hellsten U."/>
            <person name="Kuo D.H."/>
            <person name="Larsson T."/>
            <person name="Lv J."/>
            <person name="Arendt D."/>
            <person name="Savage R."/>
            <person name="Osoegawa K."/>
            <person name="de Jong P."/>
            <person name="Grimwood J."/>
            <person name="Chapman J.A."/>
            <person name="Shapiro H."/>
            <person name="Aerts A."/>
            <person name="Otillar R.P."/>
            <person name="Terry A.Y."/>
            <person name="Boore J.L."/>
            <person name="Grigoriev I.V."/>
            <person name="Lindberg D.R."/>
            <person name="Seaver E.C."/>
            <person name="Weisblat D.A."/>
            <person name="Putnam N.H."/>
            <person name="Rokhsar D.S."/>
        </authorList>
    </citation>
    <scope>NUCLEOTIDE SEQUENCE</scope>
    <source>
        <strain evidence="4 6">I ESC-2004</strain>
    </source>
</reference>
<dbReference type="SUPFAM" id="SSF52058">
    <property type="entry name" value="L domain-like"/>
    <property type="match status" value="1"/>
</dbReference>
<feature type="region of interest" description="Disordered" evidence="3">
    <location>
        <begin position="252"/>
        <end position="277"/>
    </location>
</feature>
<dbReference type="InterPro" id="IPR032675">
    <property type="entry name" value="LRR_dom_sf"/>
</dbReference>
<keyword evidence="2" id="KW-0677">Repeat</keyword>
<dbReference type="EMBL" id="KB293638">
    <property type="protein sequence ID" value="ELU15739.1"/>
    <property type="molecule type" value="Genomic_DNA"/>
</dbReference>
<evidence type="ECO:0000313" key="6">
    <source>
        <dbReference type="Proteomes" id="UP000014760"/>
    </source>
</evidence>
<dbReference type="EnsemblMetazoa" id="CapteT223926">
    <property type="protein sequence ID" value="CapteP223926"/>
    <property type="gene ID" value="CapteG223926"/>
</dbReference>
<dbReference type="PANTHER" id="PTHR18849:SF4">
    <property type="entry name" value="GENE 29133-RELATED"/>
    <property type="match status" value="1"/>
</dbReference>
<evidence type="ECO:0000256" key="3">
    <source>
        <dbReference type="SAM" id="MobiDB-lite"/>
    </source>
</evidence>
<name>R7VAW5_CAPTE</name>
<dbReference type="EMBL" id="AMQN01004487">
    <property type="status" value="NOT_ANNOTATED_CDS"/>
    <property type="molecule type" value="Genomic_DNA"/>
</dbReference>
<dbReference type="AlphaFoldDB" id="R7VAW5"/>
<evidence type="ECO:0000256" key="1">
    <source>
        <dbReference type="ARBA" id="ARBA00022614"/>
    </source>
</evidence>
<feature type="compositionally biased region" description="Basic and acidic residues" evidence="3">
    <location>
        <begin position="252"/>
        <end position="266"/>
    </location>
</feature>
<reference evidence="5" key="3">
    <citation type="submission" date="2015-06" db="UniProtKB">
        <authorList>
            <consortium name="EnsemblMetazoa"/>
        </authorList>
    </citation>
    <scope>IDENTIFICATION</scope>
</reference>
<keyword evidence="1" id="KW-0433">Leucine-rich repeat</keyword>
<accession>R7VAW5</accession>
<sequence>MTDKTDTSSLSTDLITIADSTTLPLVMVSSYQDQKLRHQTSKLPSLPSHRFRYSVWHDLSSTSLTGDQLKAPRVRDGPAEKEMLFYKMRDDTNRSIHHSLHGRQRRNYRNQTENWEHSTVVNLSYQELQHDYQRDNLLRVLKRLRCVEDLMLMEDNLVDLTSVSLPKCNVLNLCSNFIPSFKNLPKIPQIVHLHLSDNDIRSLQGLDALKRSPIETLDLQRNPVAFTLNYRQRVFLKLPQLSSLDGIDRCPEDDSVHAEPDGRWERDEADSATCVVS</sequence>
<evidence type="ECO:0008006" key="7">
    <source>
        <dbReference type="Google" id="ProtNLM"/>
    </source>
</evidence>
<dbReference type="PANTHER" id="PTHR18849">
    <property type="entry name" value="LEUCINE RICH REPEAT PROTEIN"/>
    <property type="match status" value="1"/>
</dbReference>
<keyword evidence="6" id="KW-1185">Reference proteome</keyword>
<dbReference type="Proteomes" id="UP000014760">
    <property type="component" value="Unassembled WGS sequence"/>
</dbReference>
<gene>
    <name evidence="4" type="ORF">CAPTEDRAFT_223926</name>
</gene>
<dbReference type="PROSITE" id="PS51450">
    <property type="entry name" value="LRR"/>
    <property type="match status" value="1"/>
</dbReference>
<proteinExistence type="predicted"/>
<dbReference type="STRING" id="283909.R7VAW5"/>
<protein>
    <recommendedName>
        <fullName evidence="7">U2A'/phosphoprotein 32 family A C-terminal domain-containing protein</fullName>
    </recommendedName>
</protein>
<dbReference type="HOGENOM" id="CLU_066083_0_0_1"/>
<evidence type="ECO:0000313" key="5">
    <source>
        <dbReference type="EnsemblMetazoa" id="CapteP223926"/>
    </source>
</evidence>
<dbReference type="OMA" id="YLTWHKV"/>
<evidence type="ECO:0000313" key="4">
    <source>
        <dbReference type="EMBL" id="ELU15739.1"/>
    </source>
</evidence>
<reference evidence="6" key="1">
    <citation type="submission" date="2012-12" db="EMBL/GenBank/DDBJ databases">
        <authorList>
            <person name="Hellsten U."/>
            <person name="Grimwood J."/>
            <person name="Chapman J.A."/>
            <person name="Shapiro H."/>
            <person name="Aerts A."/>
            <person name="Otillar R.P."/>
            <person name="Terry A.Y."/>
            <person name="Boore J.L."/>
            <person name="Simakov O."/>
            <person name="Marletaz F."/>
            <person name="Cho S.-J."/>
            <person name="Edsinger-Gonzales E."/>
            <person name="Havlak P."/>
            <person name="Kuo D.-H."/>
            <person name="Larsson T."/>
            <person name="Lv J."/>
            <person name="Arendt D."/>
            <person name="Savage R."/>
            <person name="Osoegawa K."/>
            <person name="de Jong P."/>
            <person name="Lindberg D.R."/>
            <person name="Seaver E.C."/>
            <person name="Weisblat D.A."/>
            <person name="Putnam N.H."/>
            <person name="Grigoriev I.V."/>
            <person name="Rokhsar D.S."/>
        </authorList>
    </citation>
    <scope>NUCLEOTIDE SEQUENCE</scope>
    <source>
        <strain evidence="6">I ESC-2004</strain>
    </source>
</reference>
<dbReference type="InterPro" id="IPR001611">
    <property type="entry name" value="Leu-rich_rpt"/>
</dbReference>
<organism evidence="4">
    <name type="scientific">Capitella teleta</name>
    <name type="common">Polychaete worm</name>
    <dbReference type="NCBI Taxonomy" id="283909"/>
    <lineage>
        <taxon>Eukaryota</taxon>
        <taxon>Metazoa</taxon>
        <taxon>Spiralia</taxon>
        <taxon>Lophotrochozoa</taxon>
        <taxon>Annelida</taxon>
        <taxon>Polychaeta</taxon>
        <taxon>Sedentaria</taxon>
        <taxon>Scolecida</taxon>
        <taxon>Capitellidae</taxon>
        <taxon>Capitella</taxon>
    </lineage>
</organism>
<dbReference type="OrthoDB" id="1517790at2759"/>